<dbReference type="eggNOG" id="arCOG09405">
    <property type="taxonomic scope" value="Archaea"/>
</dbReference>
<evidence type="ECO:0000313" key="3">
    <source>
        <dbReference type="Proteomes" id="UP000006565"/>
    </source>
</evidence>
<dbReference type="SUPFAM" id="SSF47090">
    <property type="entry name" value="PGBD-like"/>
    <property type="match status" value="1"/>
</dbReference>
<dbReference type="Gene3D" id="1.10.101.10">
    <property type="entry name" value="PGBD-like superfamily/PGBD"/>
    <property type="match status" value="1"/>
</dbReference>
<dbReference type="AlphaFoldDB" id="E1RFJ2"/>
<dbReference type="OrthoDB" id="131023at2157"/>
<protein>
    <submittedName>
        <fullName evidence="2">Peptidoglycan-binding domain 1 protein</fullName>
    </submittedName>
</protein>
<evidence type="ECO:0000313" key="2">
    <source>
        <dbReference type="EMBL" id="ADN36222.1"/>
    </source>
</evidence>
<dbReference type="KEGG" id="mpi:Mpet_1463"/>
<sequence length="807" mass="89200">MSLKIGSKGEPVCELQSKLKELGYDPGEVDGNFGQVTRKAVSKFQENKGLSIDGVIGPESVNALGIKTVLEKPEPERLKFRELLLTNPNYFGNIKASKFKAVKSKKQDTSFEELKCLGYNPYLSQLEAVIHIKKDYGYGGDICSCGTPEYVRFYIDWNNDGNWKDLGVVNFTAHDIPGEKPLEYAVTLDITPKKKWCKIENLPAVRAILSWNDPPEPDNPNAVPVWGNTIDARIQMDKLKFLLLNDYSDLFDKYPNTILEQLDLTKPFPVKEPKKYTIAELAEIYKGTAVPANRFAFTHINKLLAKPAIPAPLTLELSDYLSKFDIKIPEIIKELANFDGNTNYEELRCVGYDSSRRMLTGVLTIKLPGGYSGGLCTKGSTEYVAFWEYDEIEAVWSYLGTEAVNVHDISSIPKEDLQYAVSLNVDLSHHRRPCTSGPSEVKIRAILSWEVPPPPANPNWVPKYGNREETRILIKPGPVPTGEHTPYIETVGNMAVCDISQATGLATGNGIISAFYADSSPFGGTVTITGFIDNPPGGVLDGVAAPVKYKISVRPYNPADPQPWQDLNDGFNVKVRIKDNDTHVQEDYPQKIDPADGFYTYLEDPGIVLPGSGATRERYYVLPVLAYWQTGSKTGIWEILIVAKDVDNPEIPPGVLHCGADGTTRCIIRICLDNEYPVPQIGLTGYQRGADPTVHPIGTGIPEKCGRFKKGDILHGTYSVSDEHFGQLTLAVFPGVPAGGATVNPPVRSFDIVPTEGESGTWTLDTESMDPCGYIIRLWVRDRTIVNSGTMGFRRSDDVGFCLEKTD</sequence>
<dbReference type="InterPro" id="IPR002477">
    <property type="entry name" value="Peptidoglycan-bd-like"/>
</dbReference>
<dbReference type="EMBL" id="CP002117">
    <property type="protein sequence ID" value="ADN36222.1"/>
    <property type="molecule type" value="Genomic_DNA"/>
</dbReference>
<dbReference type="Pfam" id="PF01471">
    <property type="entry name" value="PG_binding_1"/>
    <property type="match status" value="1"/>
</dbReference>
<organism evidence="2 3">
    <name type="scientific">Methanolacinia petrolearia (strain DSM 11571 / OCM 486 / SEBR 4847)</name>
    <name type="common">Methanoplanus petrolearius</name>
    <dbReference type="NCBI Taxonomy" id="679926"/>
    <lineage>
        <taxon>Archaea</taxon>
        <taxon>Methanobacteriati</taxon>
        <taxon>Methanobacteriota</taxon>
        <taxon>Stenosarchaea group</taxon>
        <taxon>Methanomicrobia</taxon>
        <taxon>Methanomicrobiales</taxon>
        <taxon>Methanomicrobiaceae</taxon>
        <taxon>Methanolacinia</taxon>
    </lineage>
</organism>
<proteinExistence type="predicted"/>
<dbReference type="HOGENOM" id="CLU_331399_0_0_2"/>
<dbReference type="InterPro" id="IPR036365">
    <property type="entry name" value="PGBD-like_sf"/>
</dbReference>
<dbReference type="GeneID" id="25394996"/>
<reference evidence="2 3" key="1">
    <citation type="journal article" date="2010" name="Stand. Genomic Sci.">
        <title>Complete genome sequence of Methanoplanus petrolearius type strain (SEBR 4847).</title>
        <authorList>
            <person name="Brambilla E."/>
            <person name="Djao O.D."/>
            <person name="Daligault H."/>
            <person name="Lapidus A."/>
            <person name="Lucas S."/>
            <person name="Hammon N."/>
            <person name="Nolan M."/>
            <person name="Tice H."/>
            <person name="Cheng J.F."/>
            <person name="Han C."/>
            <person name="Tapia R."/>
            <person name="Goodwin L."/>
            <person name="Pitluck S."/>
            <person name="Liolios K."/>
            <person name="Ivanova N."/>
            <person name="Mavromatis K."/>
            <person name="Mikhailova N."/>
            <person name="Pati A."/>
            <person name="Chen A."/>
            <person name="Palaniappan K."/>
            <person name="Land M."/>
            <person name="Hauser L."/>
            <person name="Chang Y.J."/>
            <person name="Jeffries C.D."/>
            <person name="Rohde M."/>
            <person name="Spring S."/>
            <person name="Sikorski J."/>
            <person name="Goker M."/>
            <person name="Woyke T."/>
            <person name="Bristow J."/>
            <person name="Eisen J.A."/>
            <person name="Markowitz V."/>
            <person name="Hugenholtz P."/>
            <person name="Kyrpides N.C."/>
            <person name="Klenk H.P."/>
        </authorList>
    </citation>
    <scope>NUCLEOTIDE SEQUENCE [LARGE SCALE GENOMIC DNA]</scope>
    <source>
        <strain evidence="3">DSM 11571 / OCM 486 / SEBR 4847</strain>
    </source>
</reference>
<keyword evidence="3" id="KW-1185">Reference proteome</keyword>
<evidence type="ECO:0000259" key="1">
    <source>
        <dbReference type="Pfam" id="PF01471"/>
    </source>
</evidence>
<gene>
    <name evidence="2" type="ordered locus">Mpet_1463</name>
</gene>
<dbReference type="Proteomes" id="UP000006565">
    <property type="component" value="Chromosome"/>
</dbReference>
<accession>E1RFJ2</accession>
<dbReference type="InterPro" id="IPR036366">
    <property type="entry name" value="PGBDSf"/>
</dbReference>
<name>E1RFJ2_METP4</name>
<feature type="domain" description="Peptidoglycan binding-like" evidence="1">
    <location>
        <begin position="9"/>
        <end position="64"/>
    </location>
</feature>
<dbReference type="RefSeq" id="WP_013329399.1">
    <property type="nucleotide sequence ID" value="NC_014507.1"/>
</dbReference>